<dbReference type="PANTHER" id="PTHR24567:SF74">
    <property type="entry name" value="HTH-TYPE TRANSCRIPTIONAL REGULATOR ARCR"/>
    <property type="match status" value="1"/>
</dbReference>
<dbReference type="EMBL" id="CP027059">
    <property type="protein sequence ID" value="UQZ87154.1"/>
    <property type="molecule type" value="Genomic_DNA"/>
</dbReference>
<proteinExistence type="predicted"/>
<keyword evidence="2" id="KW-0238">DNA-binding</keyword>
<protein>
    <submittedName>
        <fullName evidence="7">Anaerobic regulatory protein</fullName>
    </submittedName>
</protein>
<gene>
    <name evidence="7" type="primary">fnr_2</name>
    <name evidence="7" type="ORF">SK3146_06451</name>
</gene>
<evidence type="ECO:0000256" key="4">
    <source>
        <dbReference type="ARBA" id="ARBA00023163"/>
    </source>
</evidence>
<dbReference type="InterPro" id="IPR036388">
    <property type="entry name" value="WH-like_DNA-bd_sf"/>
</dbReference>
<keyword evidence="1" id="KW-0805">Transcription regulation</keyword>
<dbReference type="SUPFAM" id="SSF51206">
    <property type="entry name" value="cAMP-binding domain-like"/>
    <property type="match status" value="1"/>
</dbReference>
<dbReference type="InterPro" id="IPR000595">
    <property type="entry name" value="cNMP-bd_dom"/>
</dbReference>
<dbReference type="InterPro" id="IPR036390">
    <property type="entry name" value="WH_DNA-bd_sf"/>
</dbReference>
<dbReference type="SUPFAM" id="SSF46785">
    <property type="entry name" value="Winged helix' DNA-binding domain"/>
    <property type="match status" value="1"/>
</dbReference>
<dbReference type="InterPro" id="IPR050397">
    <property type="entry name" value="Env_Response_Regulators"/>
</dbReference>
<dbReference type="PROSITE" id="PS51063">
    <property type="entry name" value="HTH_CRP_2"/>
    <property type="match status" value="1"/>
</dbReference>
<evidence type="ECO:0000256" key="1">
    <source>
        <dbReference type="ARBA" id="ARBA00023015"/>
    </source>
</evidence>
<dbReference type="PROSITE" id="PS50042">
    <property type="entry name" value="CNMP_BINDING_3"/>
    <property type="match status" value="1"/>
</dbReference>
<evidence type="ECO:0000313" key="8">
    <source>
        <dbReference type="Proteomes" id="UP001057134"/>
    </source>
</evidence>
<evidence type="ECO:0000259" key="5">
    <source>
        <dbReference type="PROSITE" id="PS50042"/>
    </source>
</evidence>
<keyword evidence="3" id="KW-0010">Activator</keyword>
<dbReference type="Proteomes" id="UP001057134">
    <property type="component" value="Chromosome"/>
</dbReference>
<keyword evidence="8" id="KW-1185">Reference proteome</keyword>
<evidence type="ECO:0000256" key="3">
    <source>
        <dbReference type="ARBA" id="ARBA00023159"/>
    </source>
</evidence>
<name>A0ABY4RZR8_9BACL</name>
<keyword evidence="4" id="KW-0804">Transcription</keyword>
<reference evidence="7" key="2">
    <citation type="journal article" date="2021" name="J Anim Sci Technol">
        <title>Complete genome sequence of Paenibacillus konkukensis sp. nov. SK3146 as a potential probiotic strain.</title>
        <authorList>
            <person name="Jung H.I."/>
            <person name="Park S."/>
            <person name="Niu K.M."/>
            <person name="Lee S.W."/>
            <person name="Kothari D."/>
            <person name="Yi K.J."/>
            <person name="Kim S.K."/>
        </authorList>
    </citation>
    <scope>NUCLEOTIDE SEQUENCE</scope>
    <source>
        <strain evidence="7">SK3146</strain>
    </source>
</reference>
<reference evidence="7" key="1">
    <citation type="submission" date="2018-02" db="EMBL/GenBank/DDBJ databases">
        <authorList>
            <person name="Kim S.-K."/>
            <person name="Jung H.-I."/>
            <person name="Lee S.-W."/>
        </authorList>
    </citation>
    <scope>NUCLEOTIDE SEQUENCE</scope>
    <source>
        <strain evidence="7">SK3146</strain>
    </source>
</reference>
<dbReference type="InterPro" id="IPR012318">
    <property type="entry name" value="HTH_CRP"/>
</dbReference>
<evidence type="ECO:0000259" key="6">
    <source>
        <dbReference type="PROSITE" id="PS51063"/>
    </source>
</evidence>
<evidence type="ECO:0000313" key="7">
    <source>
        <dbReference type="EMBL" id="UQZ87154.1"/>
    </source>
</evidence>
<dbReference type="Gene3D" id="1.10.10.10">
    <property type="entry name" value="Winged helix-like DNA-binding domain superfamily/Winged helix DNA-binding domain"/>
    <property type="match status" value="1"/>
</dbReference>
<dbReference type="RefSeq" id="WP_249862640.1">
    <property type="nucleotide sequence ID" value="NZ_CP027059.1"/>
</dbReference>
<sequence length="235" mass="26484">MTREIHRHAQIAAYLSETNFSLMERKMTTESKETGMHLFWEGDPAANCYYIKKGGLKIYKITEDGQELILHLLQAGDFYTEFGAVDARFSYNAEVTADSVIGVIPATALEELISSRGDFAIEFMKWMGLMHRTTQSKFRDLMLFGKSGAIASTLIRMGNTYGEPCESGIRLQVKFTKTELAHMIGTTREGVSRTLSAYQDRGAIAYEDGYLIIRDLAYLRSIVQCPDCPPDICRM</sequence>
<dbReference type="Gene3D" id="2.60.120.10">
    <property type="entry name" value="Jelly Rolls"/>
    <property type="match status" value="1"/>
</dbReference>
<dbReference type="Pfam" id="PF13545">
    <property type="entry name" value="HTH_Crp_2"/>
    <property type="match status" value="1"/>
</dbReference>
<organism evidence="7 8">
    <name type="scientific">Paenibacillus konkukensis</name>
    <dbReference type="NCBI Taxonomy" id="2020716"/>
    <lineage>
        <taxon>Bacteria</taxon>
        <taxon>Bacillati</taxon>
        <taxon>Bacillota</taxon>
        <taxon>Bacilli</taxon>
        <taxon>Bacillales</taxon>
        <taxon>Paenibacillaceae</taxon>
        <taxon>Paenibacillus</taxon>
    </lineage>
</organism>
<feature type="domain" description="HTH crp-type" evidence="6">
    <location>
        <begin position="144"/>
        <end position="217"/>
    </location>
</feature>
<dbReference type="InterPro" id="IPR014710">
    <property type="entry name" value="RmlC-like_jellyroll"/>
</dbReference>
<feature type="domain" description="Cyclic nucleotide-binding" evidence="5">
    <location>
        <begin position="11"/>
        <end position="97"/>
    </location>
</feature>
<accession>A0ABY4RZR8</accession>
<dbReference type="Pfam" id="PF00027">
    <property type="entry name" value="cNMP_binding"/>
    <property type="match status" value="1"/>
</dbReference>
<dbReference type="SMART" id="SM00419">
    <property type="entry name" value="HTH_CRP"/>
    <property type="match status" value="1"/>
</dbReference>
<dbReference type="SMART" id="SM00100">
    <property type="entry name" value="cNMP"/>
    <property type="match status" value="1"/>
</dbReference>
<dbReference type="CDD" id="cd00038">
    <property type="entry name" value="CAP_ED"/>
    <property type="match status" value="1"/>
</dbReference>
<dbReference type="PANTHER" id="PTHR24567">
    <property type="entry name" value="CRP FAMILY TRANSCRIPTIONAL REGULATORY PROTEIN"/>
    <property type="match status" value="1"/>
</dbReference>
<dbReference type="PRINTS" id="PR00034">
    <property type="entry name" value="HTHCRP"/>
</dbReference>
<evidence type="ECO:0000256" key="2">
    <source>
        <dbReference type="ARBA" id="ARBA00023125"/>
    </source>
</evidence>
<dbReference type="InterPro" id="IPR018490">
    <property type="entry name" value="cNMP-bd_dom_sf"/>
</dbReference>